<evidence type="ECO:0000256" key="8">
    <source>
        <dbReference type="ARBA" id="ARBA00023242"/>
    </source>
</evidence>
<dbReference type="SUPFAM" id="SSF48508">
    <property type="entry name" value="Nuclear receptor ligand-binding domain"/>
    <property type="match status" value="1"/>
</dbReference>
<proteinExistence type="predicted"/>
<evidence type="ECO:0000313" key="11">
    <source>
        <dbReference type="EMBL" id="CAD7628610.1"/>
    </source>
</evidence>
<keyword evidence="7" id="KW-0675">Receptor</keyword>
<dbReference type="PANTHER" id="PTHR24082">
    <property type="entry name" value="NUCLEAR HORMONE RECEPTOR"/>
    <property type="match status" value="1"/>
</dbReference>
<dbReference type="InterPro" id="IPR001723">
    <property type="entry name" value="Nuclear_hrmn_rcpt"/>
</dbReference>
<dbReference type="InterPro" id="IPR035500">
    <property type="entry name" value="NHR-like_dom_sf"/>
</dbReference>
<dbReference type="EMBL" id="OC860467">
    <property type="protein sequence ID" value="CAD7628610.1"/>
    <property type="molecule type" value="Genomic_DNA"/>
</dbReference>
<dbReference type="SUPFAM" id="SSF57716">
    <property type="entry name" value="Glucocorticoid receptor-like (DNA-binding domain)"/>
    <property type="match status" value="1"/>
</dbReference>
<dbReference type="GO" id="GO:0000978">
    <property type="term" value="F:RNA polymerase II cis-regulatory region sequence-specific DNA binding"/>
    <property type="evidence" value="ECO:0007669"/>
    <property type="project" value="TreeGrafter"/>
</dbReference>
<dbReference type="Proteomes" id="UP000759131">
    <property type="component" value="Unassembled WGS sequence"/>
</dbReference>
<dbReference type="AlphaFoldDB" id="A0A7R9KSI5"/>
<dbReference type="PRINTS" id="PR00398">
    <property type="entry name" value="STRDHORMONER"/>
</dbReference>
<evidence type="ECO:0000313" key="12">
    <source>
        <dbReference type="Proteomes" id="UP000759131"/>
    </source>
</evidence>
<dbReference type="InterPro" id="IPR000536">
    <property type="entry name" value="Nucl_hrmn_rcpt_lig-bd"/>
</dbReference>
<evidence type="ECO:0000259" key="9">
    <source>
        <dbReference type="PROSITE" id="PS51030"/>
    </source>
</evidence>
<dbReference type="GO" id="GO:0030154">
    <property type="term" value="P:cell differentiation"/>
    <property type="evidence" value="ECO:0007669"/>
    <property type="project" value="TreeGrafter"/>
</dbReference>
<dbReference type="GO" id="GO:0000122">
    <property type="term" value="P:negative regulation of transcription by RNA polymerase II"/>
    <property type="evidence" value="ECO:0007669"/>
    <property type="project" value="TreeGrafter"/>
</dbReference>
<keyword evidence="3" id="KW-0862">Zinc</keyword>
<evidence type="ECO:0000256" key="2">
    <source>
        <dbReference type="ARBA" id="ARBA00022771"/>
    </source>
</evidence>
<dbReference type="PANTHER" id="PTHR24082:SF283">
    <property type="entry name" value="NUCLEAR HORMONE RECEPTOR HR96"/>
    <property type="match status" value="1"/>
</dbReference>
<evidence type="ECO:0000256" key="3">
    <source>
        <dbReference type="ARBA" id="ARBA00022833"/>
    </source>
</evidence>
<keyword evidence="2" id="KW-0863">Zinc-finger</keyword>
<keyword evidence="8" id="KW-0539">Nucleus</keyword>
<accession>A0A7R9KSI5</accession>
<organism evidence="11">
    <name type="scientific">Medioppia subpectinata</name>
    <dbReference type="NCBI Taxonomy" id="1979941"/>
    <lineage>
        <taxon>Eukaryota</taxon>
        <taxon>Metazoa</taxon>
        <taxon>Ecdysozoa</taxon>
        <taxon>Arthropoda</taxon>
        <taxon>Chelicerata</taxon>
        <taxon>Arachnida</taxon>
        <taxon>Acari</taxon>
        <taxon>Acariformes</taxon>
        <taxon>Sarcoptiformes</taxon>
        <taxon>Oribatida</taxon>
        <taxon>Brachypylina</taxon>
        <taxon>Oppioidea</taxon>
        <taxon>Oppiidae</taxon>
        <taxon>Medioppia</taxon>
    </lineage>
</organism>
<keyword evidence="12" id="KW-1185">Reference proteome</keyword>
<evidence type="ECO:0000256" key="5">
    <source>
        <dbReference type="ARBA" id="ARBA00023125"/>
    </source>
</evidence>
<dbReference type="InterPro" id="IPR050234">
    <property type="entry name" value="Nuclear_hormone_rcpt_NR1"/>
</dbReference>
<dbReference type="InterPro" id="IPR013088">
    <property type="entry name" value="Znf_NHR/GATA"/>
</dbReference>
<dbReference type="OrthoDB" id="6355676at2759"/>
<evidence type="ECO:0000256" key="4">
    <source>
        <dbReference type="ARBA" id="ARBA00023015"/>
    </source>
</evidence>
<gene>
    <name evidence="11" type="ORF">OSB1V03_LOCUS9031</name>
</gene>
<keyword evidence="6" id="KW-0804">Transcription</keyword>
<dbReference type="SMART" id="SM00399">
    <property type="entry name" value="ZnF_C4"/>
    <property type="match status" value="1"/>
</dbReference>
<dbReference type="GO" id="GO:0004879">
    <property type="term" value="F:nuclear receptor activity"/>
    <property type="evidence" value="ECO:0007669"/>
    <property type="project" value="TreeGrafter"/>
</dbReference>
<keyword evidence="4" id="KW-0805">Transcription regulation</keyword>
<keyword evidence="5" id="KW-0238">DNA-binding</keyword>
<feature type="domain" description="Nuclear receptor" evidence="9">
    <location>
        <begin position="13"/>
        <end position="88"/>
    </location>
</feature>
<keyword evidence="1" id="KW-0479">Metal-binding</keyword>
<dbReference type="InterPro" id="IPR001628">
    <property type="entry name" value="Znf_hrmn_rcpt"/>
</dbReference>
<feature type="domain" description="NR LBD" evidence="10">
    <location>
        <begin position="212"/>
        <end position="445"/>
    </location>
</feature>
<evidence type="ECO:0000259" key="10">
    <source>
        <dbReference type="PROSITE" id="PS51843"/>
    </source>
</evidence>
<dbReference type="PROSITE" id="PS51030">
    <property type="entry name" value="NUCLEAR_REC_DBD_2"/>
    <property type="match status" value="1"/>
</dbReference>
<evidence type="ECO:0000256" key="6">
    <source>
        <dbReference type="ARBA" id="ARBA00023163"/>
    </source>
</evidence>
<evidence type="ECO:0000256" key="7">
    <source>
        <dbReference type="ARBA" id="ARBA00023170"/>
    </source>
</evidence>
<dbReference type="EMBL" id="CAJPIZ010005892">
    <property type="protein sequence ID" value="CAG2109040.1"/>
    <property type="molecule type" value="Genomic_DNA"/>
</dbReference>
<dbReference type="GO" id="GO:0008270">
    <property type="term" value="F:zinc ion binding"/>
    <property type="evidence" value="ECO:0007669"/>
    <property type="project" value="UniProtKB-KW"/>
</dbReference>
<dbReference type="Gene3D" id="1.10.565.10">
    <property type="entry name" value="Retinoid X Receptor"/>
    <property type="match status" value="1"/>
</dbReference>
<name>A0A7R9KSI5_9ACAR</name>
<dbReference type="GO" id="GO:0045944">
    <property type="term" value="P:positive regulation of transcription by RNA polymerase II"/>
    <property type="evidence" value="ECO:0007669"/>
    <property type="project" value="TreeGrafter"/>
</dbReference>
<dbReference type="PROSITE" id="PS51843">
    <property type="entry name" value="NR_LBD"/>
    <property type="match status" value="1"/>
</dbReference>
<dbReference type="PRINTS" id="PR00047">
    <property type="entry name" value="STROIDFINGER"/>
</dbReference>
<sequence>MAIQKMSESEESPKLCGVCGDKALGKNFCALSCESCKAFFRRNASNYHKMKCYYGEKCEINLETRTVCRKCRLKKCFAIGMRKEWILNDEEKEVRKRKIQNNRHKRVSNNHNNECRIVDKIDESTNSSYTPSMFANSNDISDKMDILEMIGNGNKNNVITVNAESLSTQIIEMQTNMTEETDISVEAYRKALELEMAVIPMARPLTSGRFNETESMRFTELISVTEVFRTPIPKCTSQVCNFTDAVTVLMSKCDEEVREVVKAFKQLNAFRTLCQSDQILLLKYSAIQMICMRAVVCYDDDTEHWSIPLDDDNSTLVQLKFLKGYEKDLYSPMKRFLCVMGKEYDSDETILDLMTAIVLFGPEHPDLIHKEAIKLQQQVYMYLLQRYLQMKYGSECVAKCKFIRLMNGLSYANKLHQKYIVHFLDAIPSDISPLLNEICDRRPQPKAITFTLG</sequence>
<reference evidence="11" key="1">
    <citation type="submission" date="2020-11" db="EMBL/GenBank/DDBJ databases">
        <authorList>
            <person name="Tran Van P."/>
        </authorList>
    </citation>
    <scope>NUCLEOTIDE SEQUENCE</scope>
</reference>
<evidence type="ECO:0000256" key="1">
    <source>
        <dbReference type="ARBA" id="ARBA00022723"/>
    </source>
</evidence>
<protein>
    <submittedName>
        <fullName evidence="11">Uncharacterized protein</fullName>
    </submittedName>
</protein>
<dbReference type="Gene3D" id="3.30.50.10">
    <property type="entry name" value="Erythroid Transcription Factor GATA-1, subunit A"/>
    <property type="match status" value="1"/>
</dbReference>
<dbReference type="Pfam" id="PF00105">
    <property type="entry name" value="zf-C4"/>
    <property type="match status" value="1"/>
</dbReference>
<dbReference type="SMART" id="SM00430">
    <property type="entry name" value="HOLI"/>
    <property type="match status" value="1"/>
</dbReference>
<dbReference type="PROSITE" id="PS00031">
    <property type="entry name" value="NUCLEAR_REC_DBD_1"/>
    <property type="match status" value="1"/>
</dbReference>